<dbReference type="EMBL" id="MN739683">
    <property type="protein sequence ID" value="QHT20835.1"/>
    <property type="molecule type" value="Genomic_DNA"/>
</dbReference>
<dbReference type="AlphaFoldDB" id="A0A6C0E072"/>
<evidence type="ECO:0000313" key="1">
    <source>
        <dbReference type="EMBL" id="QHT20835.1"/>
    </source>
</evidence>
<protein>
    <recommendedName>
        <fullName evidence="2">Glycosyltransferase</fullName>
    </recommendedName>
</protein>
<organism evidence="1">
    <name type="scientific">viral metagenome</name>
    <dbReference type="NCBI Taxonomy" id="1070528"/>
    <lineage>
        <taxon>unclassified sequences</taxon>
        <taxon>metagenomes</taxon>
        <taxon>organismal metagenomes</taxon>
    </lineage>
</organism>
<proteinExistence type="predicted"/>
<evidence type="ECO:0008006" key="2">
    <source>
        <dbReference type="Google" id="ProtNLM"/>
    </source>
</evidence>
<sequence>MRLLIIIINHYFDKKWCDNIKCLNDFITTNNMEIDYCGISNSNDFHVFDNIIQFKYKIINTKMQLSKMCDFITDYKSLLDYDWFMKFRPGITLLENINFNILSEHAINARARVYHGPRKIKYGMSLKDTDCYYDTIEHDIIMDDMLYIFHKNVVQKNAFDKIIVPNYGEYKWVQEYEWAHTSLFNARKIQHNIIGINLVLTEYGIFSGDINMDTPFNCDYQVEK</sequence>
<accession>A0A6C0E072</accession>
<name>A0A6C0E072_9ZZZZ</name>
<reference evidence="1" key="1">
    <citation type="journal article" date="2020" name="Nature">
        <title>Giant virus diversity and host interactions through global metagenomics.</title>
        <authorList>
            <person name="Schulz F."/>
            <person name="Roux S."/>
            <person name="Paez-Espino D."/>
            <person name="Jungbluth S."/>
            <person name="Walsh D.A."/>
            <person name="Denef V.J."/>
            <person name="McMahon K.D."/>
            <person name="Konstantinidis K.T."/>
            <person name="Eloe-Fadrosh E.A."/>
            <person name="Kyrpides N.C."/>
            <person name="Woyke T."/>
        </authorList>
    </citation>
    <scope>NUCLEOTIDE SEQUENCE</scope>
    <source>
        <strain evidence="1">GVMAG-M-3300023174-75</strain>
    </source>
</reference>